<organism evidence="2 3">
    <name type="scientific">Adiantum capillus-veneris</name>
    <name type="common">Maidenhair fern</name>
    <dbReference type="NCBI Taxonomy" id="13818"/>
    <lineage>
        <taxon>Eukaryota</taxon>
        <taxon>Viridiplantae</taxon>
        <taxon>Streptophyta</taxon>
        <taxon>Embryophyta</taxon>
        <taxon>Tracheophyta</taxon>
        <taxon>Polypodiopsida</taxon>
        <taxon>Polypodiidae</taxon>
        <taxon>Polypodiales</taxon>
        <taxon>Pteridineae</taxon>
        <taxon>Pteridaceae</taxon>
        <taxon>Vittarioideae</taxon>
        <taxon>Adiantum</taxon>
    </lineage>
</organism>
<evidence type="ECO:0000313" key="3">
    <source>
        <dbReference type="Proteomes" id="UP000886520"/>
    </source>
</evidence>
<dbReference type="EMBL" id="JABFUD020000010">
    <property type="protein sequence ID" value="KAI5075046.1"/>
    <property type="molecule type" value="Genomic_DNA"/>
</dbReference>
<sequence length="135" mass="14649">MERKDLPGVALAPGMEVEEDLPSKNPAPHSLHQAEYQHMKQLKKGDQRLPRRPASGISGEPKKQGHGGKFTWAGPTHEDYIAEDDYVQALDEHDPNFTDSNAEAHDAEGVVGVVDVPKVAGGQGVARVEVNLQPQ</sequence>
<reference evidence="2" key="1">
    <citation type="submission" date="2021-01" db="EMBL/GenBank/DDBJ databases">
        <title>Adiantum capillus-veneris genome.</title>
        <authorList>
            <person name="Fang Y."/>
            <person name="Liao Q."/>
        </authorList>
    </citation>
    <scope>NUCLEOTIDE SEQUENCE</scope>
    <source>
        <strain evidence="2">H3</strain>
        <tissue evidence="2">Leaf</tissue>
    </source>
</reference>
<evidence type="ECO:0000313" key="2">
    <source>
        <dbReference type="EMBL" id="KAI5075046.1"/>
    </source>
</evidence>
<dbReference type="Proteomes" id="UP000886520">
    <property type="component" value="Chromosome 10"/>
</dbReference>
<accession>A0A9D4UW61</accession>
<gene>
    <name evidence="2" type="ORF">GOP47_0011007</name>
</gene>
<keyword evidence="3" id="KW-1185">Reference proteome</keyword>
<feature type="region of interest" description="Disordered" evidence="1">
    <location>
        <begin position="1"/>
        <end position="75"/>
    </location>
</feature>
<name>A0A9D4UW61_ADICA</name>
<feature type="compositionally biased region" description="Basic and acidic residues" evidence="1">
    <location>
        <begin position="35"/>
        <end position="49"/>
    </location>
</feature>
<proteinExistence type="predicted"/>
<evidence type="ECO:0000256" key="1">
    <source>
        <dbReference type="SAM" id="MobiDB-lite"/>
    </source>
</evidence>
<dbReference type="AlphaFoldDB" id="A0A9D4UW61"/>
<protein>
    <submittedName>
        <fullName evidence="2">Uncharacterized protein</fullName>
    </submittedName>
</protein>
<dbReference type="OrthoDB" id="1899413at2759"/>
<comment type="caution">
    <text evidence="2">The sequence shown here is derived from an EMBL/GenBank/DDBJ whole genome shotgun (WGS) entry which is preliminary data.</text>
</comment>